<dbReference type="InterPro" id="IPR036609">
    <property type="entry name" value="LCCL_sf"/>
</dbReference>
<dbReference type="PANTHER" id="PTHR48071">
    <property type="entry name" value="SRCR DOMAIN-CONTAINING PROTEIN"/>
    <property type="match status" value="1"/>
</dbReference>
<sequence>MNCQASEFAHTQGASLHPAPSSICTAAILDGLMSPSGGDLVVTAVGPVEQYAGAAYNDSVDLIEASIRVINGGRFCPYEINHLEKIRIEKTEFGNLSSIGFKTGTLLLDGCKDVEGANVCAEKGYPVASAAMCLEHNDDVAIKCTNMVAGIEPETGTIRLVGPTGTPAPSGLGRLQFYNKGFGSVCSDGWSIKSEQVACRQMGYNNVKVNARRIAENTAPAHHYRTAQDKGPGNESCSSIMGQNYCGPEQEKIAAVNFMCTGAPVAAF</sequence>
<evidence type="ECO:0000259" key="2">
    <source>
        <dbReference type="PROSITE" id="PS50287"/>
    </source>
</evidence>
<dbReference type="OrthoDB" id="536948at2759"/>
<dbReference type="SMART" id="SM00202">
    <property type="entry name" value="SR"/>
    <property type="match status" value="1"/>
</dbReference>
<dbReference type="SUPFAM" id="SSF56487">
    <property type="entry name" value="SRCR-like"/>
    <property type="match status" value="1"/>
</dbReference>
<proteinExistence type="predicted"/>
<name>U6GFC9_EIMAC</name>
<dbReference type="PROSITE" id="PS50287">
    <property type="entry name" value="SRCR_2"/>
    <property type="match status" value="1"/>
</dbReference>
<dbReference type="InterPro" id="IPR004043">
    <property type="entry name" value="LCCL"/>
</dbReference>
<keyword evidence="1" id="KW-1015">Disulfide bond</keyword>
<dbReference type="InterPro" id="IPR001190">
    <property type="entry name" value="SRCR"/>
</dbReference>
<dbReference type="GeneID" id="25268177"/>
<dbReference type="EMBL" id="HG670841">
    <property type="protein sequence ID" value="CDI78252.1"/>
    <property type="molecule type" value="Genomic_DNA"/>
</dbReference>
<dbReference type="Proteomes" id="UP000018050">
    <property type="component" value="Unassembled WGS sequence"/>
</dbReference>
<dbReference type="AlphaFoldDB" id="U6GFC9"/>
<dbReference type="Gene3D" id="2.170.130.20">
    <property type="entry name" value="LCCL-like domain"/>
    <property type="match status" value="1"/>
</dbReference>
<evidence type="ECO:0000256" key="1">
    <source>
        <dbReference type="ARBA" id="ARBA00023157"/>
    </source>
</evidence>
<dbReference type="InterPro" id="IPR036772">
    <property type="entry name" value="SRCR-like_dom_sf"/>
</dbReference>
<dbReference type="PANTHER" id="PTHR48071:SF18">
    <property type="entry name" value="DELETED IN MALIGNANT BRAIN TUMORS 1 PROTEIN-RELATED"/>
    <property type="match status" value="1"/>
</dbReference>
<keyword evidence="4" id="KW-1185">Reference proteome</keyword>
<organism evidence="3 4">
    <name type="scientific">Eimeria acervulina</name>
    <name type="common">Coccidian parasite</name>
    <dbReference type="NCBI Taxonomy" id="5801"/>
    <lineage>
        <taxon>Eukaryota</taxon>
        <taxon>Sar</taxon>
        <taxon>Alveolata</taxon>
        <taxon>Apicomplexa</taxon>
        <taxon>Conoidasida</taxon>
        <taxon>Coccidia</taxon>
        <taxon>Eucoccidiorida</taxon>
        <taxon>Eimeriorina</taxon>
        <taxon>Eimeriidae</taxon>
        <taxon>Eimeria</taxon>
    </lineage>
</organism>
<reference evidence="3" key="1">
    <citation type="submission" date="2013-10" db="EMBL/GenBank/DDBJ databases">
        <title>Genomic analysis of the causative agents of coccidiosis in chickens.</title>
        <authorList>
            <person name="Reid A.J."/>
            <person name="Blake D."/>
            <person name="Billington K."/>
            <person name="Browne H."/>
            <person name="Dunn M."/>
            <person name="Hung S."/>
            <person name="Kawahara F."/>
            <person name="Miranda-Saavedra D."/>
            <person name="Mourier T."/>
            <person name="Nagra H."/>
            <person name="Otto T.D."/>
            <person name="Rawlings N."/>
            <person name="Sanchez A."/>
            <person name="Sanders M."/>
            <person name="Subramaniam C."/>
            <person name="Tay Y."/>
            <person name="Dear P."/>
            <person name="Doerig C."/>
            <person name="Gruber A."/>
            <person name="Parkinson J."/>
            <person name="Shirley M."/>
            <person name="Wan K.L."/>
            <person name="Berriman M."/>
            <person name="Tomley F."/>
            <person name="Pain A."/>
        </authorList>
    </citation>
    <scope>NUCLEOTIDE SEQUENCE</scope>
    <source>
        <strain evidence="3">Houghton</strain>
    </source>
</reference>
<protein>
    <recommendedName>
        <fullName evidence="2">SRCR domain-containing protein</fullName>
    </recommendedName>
</protein>
<reference evidence="3" key="2">
    <citation type="submission" date="2013-10" db="EMBL/GenBank/DDBJ databases">
        <authorList>
            <person name="Aslett M."/>
        </authorList>
    </citation>
    <scope>NUCLEOTIDE SEQUENCE</scope>
    <source>
        <strain evidence="3">Houghton</strain>
    </source>
</reference>
<dbReference type="Pfam" id="PF00530">
    <property type="entry name" value="SRCR"/>
    <property type="match status" value="1"/>
</dbReference>
<evidence type="ECO:0000313" key="3">
    <source>
        <dbReference type="EMBL" id="CDI78252.1"/>
    </source>
</evidence>
<dbReference type="Pfam" id="PF03815">
    <property type="entry name" value="LCCL"/>
    <property type="match status" value="1"/>
</dbReference>
<dbReference type="VEuPathDB" id="ToxoDB:EAH_00001070"/>
<accession>U6GFC9</accession>
<dbReference type="GO" id="GO:0016020">
    <property type="term" value="C:membrane"/>
    <property type="evidence" value="ECO:0007669"/>
    <property type="project" value="InterPro"/>
</dbReference>
<dbReference type="RefSeq" id="XP_013251521.1">
    <property type="nucleotide sequence ID" value="XM_013396067.1"/>
</dbReference>
<evidence type="ECO:0000313" key="4">
    <source>
        <dbReference type="Proteomes" id="UP000018050"/>
    </source>
</evidence>
<dbReference type="Gene3D" id="3.10.250.10">
    <property type="entry name" value="SRCR-like domain"/>
    <property type="match status" value="1"/>
</dbReference>
<feature type="domain" description="SRCR" evidence="2">
    <location>
        <begin position="158"/>
        <end position="261"/>
    </location>
</feature>
<gene>
    <name evidence="3" type="ORF">EAH_00001070</name>
</gene>
<dbReference type="SUPFAM" id="SSF69848">
    <property type="entry name" value="LCCL domain"/>
    <property type="match status" value="1"/>
</dbReference>